<feature type="non-terminal residue" evidence="1">
    <location>
        <position position="181"/>
    </location>
</feature>
<sequence>MRIITGLENMACEERLKKSRNNPNGNGIAWTSAGIVSACHGLLAVLLGDFPGHSTQSCAAIQRDLNRLEKWAIFRNLMKFCKGICKALHLGTNNPIHQYILGANWLESSFAMLVSKLDMSQKIALQQRGQQLPGLKHIASRPREVTRHLYLALVTPQVQVWAPQVQERSGHTGAGPAKGHE</sequence>
<protein>
    <submittedName>
        <fullName evidence="1">Uncharacterized protein</fullName>
    </submittedName>
</protein>
<gene>
    <name evidence="1" type="ORF">QYF61_021723</name>
</gene>
<organism evidence="1 2">
    <name type="scientific">Mycteria americana</name>
    <name type="common">Wood stork</name>
    <dbReference type="NCBI Taxonomy" id="33587"/>
    <lineage>
        <taxon>Eukaryota</taxon>
        <taxon>Metazoa</taxon>
        <taxon>Chordata</taxon>
        <taxon>Craniata</taxon>
        <taxon>Vertebrata</taxon>
        <taxon>Euteleostomi</taxon>
        <taxon>Archelosauria</taxon>
        <taxon>Archosauria</taxon>
        <taxon>Dinosauria</taxon>
        <taxon>Saurischia</taxon>
        <taxon>Theropoda</taxon>
        <taxon>Coelurosauria</taxon>
        <taxon>Aves</taxon>
        <taxon>Neognathae</taxon>
        <taxon>Neoaves</taxon>
        <taxon>Aequornithes</taxon>
        <taxon>Ciconiiformes</taxon>
        <taxon>Ciconiidae</taxon>
        <taxon>Mycteria</taxon>
    </lineage>
</organism>
<name>A0AAN7S712_MYCAM</name>
<proteinExistence type="predicted"/>
<dbReference type="AlphaFoldDB" id="A0AAN7S712"/>
<evidence type="ECO:0000313" key="2">
    <source>
        <dbReference type="Proteomes" id="UP001333110"/>
    </source>
</evidence>
<dbReference type="EMBL" id="JAUNZN010000006">
    <property type="protein sequence ID" value="KAK4820218.1"/>
    <property type="molecule type" value="Genomic_DNA"/>
</dbReference>
<comment type="caution">
    <text evidence="1">The sequence shown here is derived from an EMBL/GenBank/DDBJ whole genome shotgun (WGS) entry which is preliminary data.</text>
</comment>
<evidence type="ECO:0000313" key="1">
    <source>
        <dbReference type="EMBL" id="KAK4820218.1"/>
    </source>
</evidence>
<reference evidence="1 2" key="1">
    <citation type="journal article" date="2023" name="J. Hered.">
        <title>Chromosome-level genome of the wood stork (Mycteria americana) provides insight into avian chromosome evolution.</title>
        <authorList>
            <person name="Flamio R. Jr."/>
            <person name="Ramstad K.M."/>
        </authorList>
    </citation>
    <scope>NUCLEOTIDE SEQUENCE [LARGE SCALE GENOMIC DNA]</scope>
    <source>
        <strain evidence="1">JAX WOST 10</strain>
    </source>
</reference>
<dbReference type="Proteomes" id="UP001333110">
    <property type="component" value="Unassembled WGS sequence"/>
</dbReference>
<accession>A0AAN7S712</accession>
<keyword evidence="2" id="KW-1185">Reference proteome</keyword>